<dbReference type="AlphaFoldDB" id="A0A919SJ75"/>
<dbReference type="PANTHER" id="PTHR13812">
    <property type="entry name" value="KETIMINE REDUCTASE MU-CRYSTALLIN"/>
    <property type="match status" value="1"/>
</dbReference>
<dbReference type="Proteomes" id="UP000680865">
    <property type="component" value="Unassembled WGS sequence"/>
</dbReference>
<protein>
    <submittedName>
        <fullName evidence="1">Ornithine cyclodeaminase</fullName>
    </submittedName>
</protein>
<reference evidence="1" key="1">
    <citation type="submission" date="2021-03" db="EMBL/GenBank/DDBJ databases">
        <title>Whole genome shotgun sequence of Actinoplanes consettensis NBRC 14913.</title>
        <authorList>
            <person name="Komaki H."/>
            <person name="Tamura T."/>
        </authorList>
    </citation>
    <scope>NUCLEOTIDE SEQUENCE</scope>
    <source>
        <strain evidence="1">NBRC 14913</strain>
    </source>
</reference>
<organism evidence="1 2">
    <name type="scientific">Winogradskya consettensis</name>
    <dbReference type="NCBI Taxonomy" id="113560"/>
    <lineage>
        <taxon>Bacteria</taxon>
        <taxon>Bacillati</taxon>
        <taxon>Actinomycetota</taxon>
        <taxon>Actinomycetes</taxon>
        <taxon>Micromonosporales</taxon>
        <taxon>Micromonosporaceae</taxon>
        <taxon>Winogradskya</taxon>
    </lineage>
</organism>
<proteinExistence type="predicted"/>
<dbReference type="GO" id="GO:0005737">
    <property type="term" value="C:cytoplasm"/>
    <property type="evidence" value="ECO:0007669"/>
    <property type="project" value="TreeGrafter"/>
</dbReference>
<dbReference type="Gene3D" id="3.30.1780.10">
    <property type="entry name" value="ornithine cyclodeaminase, domain 1"/>
    <property type="match status" value="1"/>
</dbReference>
<evidence type="ECO:0000313" key="1">
    <source>
        <dbReference type="EMBL" id="GIM72950.1"/>
    </source>
</evidence>
<dbReference type="InterPro" id="IPR003462">
    <property type="entry name" value="ODC_Mu_crystall"/>
</dbReference>
<dbReference type="RefSeq" id="WP_212998066.1">
    <property type="nucleotide sequence ID" value="NZ_BAAATW010000007.1"/>
</dbReference>
<keyword evidence="2" id="KW-1185">Reference proteome</keyword>
<name>A0A919SJ75_9ACTN</name>
<dbReference type="Gene3D" id="3.40.50.720">
    <property type="entry name" value="NAD(P)-binding Rossmann-like Domain"/>
    <property type="match status" value="1"/>
</dbReference>
<sequence length="334" mass="35891">MIQLRFLSGPDIDSLGIGPAEVINAVQGAVDAHGRGLTVFEPRTHLVPDNGGAGHFNVLRGHVGTLGEHGLSGVKVVGDFVDNYQYGLPSELALITVYDPTTGVPLAIMDATWITEARTGAMTAVGAKFLARPDSRILGHVGARGTAFSNVTMLDSLFPLDEIRVTSRRPESREAFAAQLRAATDTPVRAVDTAAEAFEGADILVEASRLQEPQPLLRTAAVKPGAFVVPYGTISAVELDLLDVMDKVVVDDWSESRSGRFGALRAHVDTGRLSEKTLHAQIGEIVTGRKPGREHPDERILYWHRGLSILDVAVAHLILTRAEAADTGTLLRYR</sequence>
<dbReference type="PANTHER" id="PTHR13812:SF19">
    <property type="entry name" value="KETIMINE REDUCTASE MU-CRYSTALLIN"/>
    <property type="match status" value="1"/>
</dbReference>
<dbReference type="PIRSF" id="PIRSF001439">
    <property type="entry name" value="CryM"/>
    <property type="match status" value="1"/>
</dbReference>
<gene>
    <name evidence="1" type="primary">ocd</name>
    <name evidence="1" type="ORF">Aco04nite_32800</name>
</gene>
<evidence type="ECO:0000313" key="2">
    <source>
        <dbReference type="Proteomes" id="UP000680865"/>
    </source>
</evidence>
<comment type="caution">
    <text evidence="1">The sequence shown here is derived from an EMBL/GenBank/DDBJ whole genome shotgun (WGS) entry which is preliminary data.</text>
</comment>
<dbReference type="InterPro" id="IPR023401">
    <property type="entry name" value="ODC_N"/>
</dbReference>
<accession>A0A919SJ75</accession>
<dbReference type="EMBL" id="BOQP01000016">
    <property type="protein sequence ID" value="GIM72950.1"/>
    <property type="molecule type" value="Genomic_DNA"/>
</dbReference>
<dbReference type="Pfam" id="PF02423">
    <property type="entry name" value="OCD_Mu_crystall"/>
    <property type="match status" value="1"/>
</dbReference>
<dbReference type="SUPFAM" id="SSF51735">
    <property type="entry name" value="NAD(P)-binding Rossmann-fold domains"/>
    <property type="match status" value="1"/>
</dbReference>
<dbReference type="InterPro" id="IPR036291">
    <property type="entry name" value="NAD(P)-bd_dom_sf"/>
</dbReference>